<dbReference type="SMART" id="SM00567">
    <property type="entry name" value="EZ_HEAT"/>
    <property type="match status" value="5"/>
</dbReference>
<dbReference type="InterPro" id="IPR021133">
    <property type="entry name" value="HEAT_type_2"/>
</dbReference>
<feature type="transmembrane region" description="Helical" evidence="2">
    <location>
        <begin position="12"/>
        <end position="30"/>
    </location>
</feature>
<dbReference type="OrthoDB" id="3884680at2"/>
<organism evidence="3 4">
    <name type="scientific">Nocardioides seonyuensis</name>
    <dbReference type="NCBI Taxonomy" id="2518371"/>
    <lineage>
        <taxon>Bacteria</taxon>
        <taxon>Bacillati</taxon>
        <taxon>Actinomycetota</taxon>
        <taxon>Actinomycetes</taxon>
        <taxon>Propionibacteriales</taxon>
        <taxon>Nocardioidaceae</taxon>
        <taxon>Nocardioides</taxon>
    </lineage>
</organism>
<dbReference type="InterPro" id="IPR016024">
    <property type="entry name" value="ARM-type_fold"/>
</dbReference>
<gene>
    <name evidence="3" type="ORF">EXE58_01300</name>
</gene>
<reference evidence="3 4" key="1">
    <citation type="submission" date="2019-03" db="EMBL/GenBank/DDBJ databases">
        <title>Three New Species of Nocardioides, Nocardioides euryhalodurans sp. nov., Nocardioides seonyuensis sp. nov. and Nocardioides eburneoflavus sp. nov. Iolated from Soil.</title>
        <authorList>
            <person name="Roh S.G."/>
            <person name="Lee C."/>
            <person name="Kim M.-K."/>
            <person name="Kim S.B."/>
        </authorList>
    </citation>
    <scope>NUCLEOTIDE SEQUENCE [LARGE SCALE GENOMIC DNA]</scope>
    <source>
        <strain evidence="3 4">MMS17-SY207-3</strain>
    </source>
</reference>
<dbReference type="SUPFAM" id="SSF48371">
    <property type="entry name" value="ARM repeat"/>
    <property type="match status" value="2"/>
</dbReference>
<dbReference type="InterPro" id="IPR011989">
    <property type="entry name" value="ARM-like"/>
</dbReference>
<dbReference type="EMBL" id="CP038436">
    <property type="protein sequence ID" value="QBX54238.1"/>
    <property type="molecule type" value="Genomic_DNA"/>
</dbReference>
<keyword evidence="4" id="KW-1185">Reference proteome</keyword>
<keyword evidence="2" id="KW-0812">Transmembrane</keyword>
<dbReference type="AlphaFoldDB" id="A0A4P7IB19"/>
<dbReference type="PANTHER" id="PTHR12697:SF5">
    <property type="entry name" value="DEOXYHYPUSINE HYDROXYLASE"/>
    <property type="match status" value="1"/>
</dbReference>
<dbReference type="PANTHER" id="PTHR12697">
    <property type="entry name" value="PBS LYASE HEAT-LIKE PROTEIN"/>
    <property type="match status" value="1"/>
</dbReference>
<proteinExistence type="predicted"/>
<dbReference type="RefSeq" id="WP_135266211.1">
    <property type="nucleotide sequence ID" value="NZ_CP038436.1"/>
</dbReference>
<accession>A0A4P7IB19</accession>
<dbReference type="GO" id="GO:0016491">
    <property type="term" value="F:oxidoreductase activity"/>
    <property type="evidence" value="ECO:0007669"/>
    <property type="project" value="TreeGrafter"/>
</dbReference>
<evidence type="ECO:0000256" key="1">
    <source>
        <dbReference type="ARBA" id="ARBA00045876"/>
    </source>
</evidence>
<comment type="function">
    <text evidence="1">Catalyzes the hydroxylation of the N(6)-(4-aminobutyl)-L-lysine intermediate produced by deoxyhypusine synthase/DHPS on a critical lysine of the eukaryotic translation initiation factor 5A/eIF-5A. This is the second step of the post-translational modification of that lysine into an unusual amino acid residue named hypusine. Hypusination is unique to mature eIF-5A factor and is essential for its function.</text>
</comment>
<evidence type="ECO:0000256" key="2">
    <source>
        <dbReference type="SAM" id="Phobius"/>
    </source>
</evidence>
<dbReference type="Proteomes" id="UP000294853">
    <property type="component" value="Chromosome"/>
</dbReference>
<dbReference type="Gene3D" id="1.25.10.10">
    <property type="entry name" value="Leucine-rich Repeat Variant"/>
    <property type="match status" value="2"/>
</dbReference>
<dbReference type="InterPro" id="IPR004155">
    <property type="entry name" value="PBS_lyase_HEAT"/>
</dbReference>
<sequence>MSLEILDIARDVLLGTIVASAVLGVGLLLMRGSRGWRDRRTESRRDGARQVLMSLMMGEPDEVETARATISSATRRERADLRAEAFQLLTKVRGEAADELRRMLLADTASEDALALTRSRSAVRRCRGIHRLGLLRRAEDLPVMVRLLDDKVFDVRRMAVRALGSLGHADAASPLVRRAGQARLRRDLLVALSRLGTPAAPALRHELQNGLTRSSGPGRAAELSAHALGLLGDVESVGLLVTGLRSGEVRLMVRCANALGDIGAPGSVADLAALLGHEDREARTAAATALGRIGAPEAVPALAATFDDGDRVLNRAVATALLRIGDAGRQALASCPSPYAREALAVSEVRGIA</sequence>
<dbReference type="PROSITE" id="PS50077">
    <property type="entry name" value="HEAT_REPEAT"/>
    <property type="match status" value="1"/>
</dbReference>
<dbReference type="Pfam" id="PF13646">
    <property type="entry name" value="HEAT_2"/>
    <property type="match status" value="2"/>
</dbReference>
<evidence type="ECO:0000313" key="4">
    <source>
        <dbReference type="Proteomes" id="UP000294853"/>
    </source>
</evidence>
<protein>
    <submittedName>
        <fullName evidence="3">HEAT repeat domain-containing protein</fullName>
    </submittedName>
</protein>
<evidence type="ECO:0000313" key="3">
    <source>
        <dbReference type="EMBL" id="QBX54238.1"/>
    </source>
</evidence>
<dbReference type="KEGG" id="nsn:EXE58_01300"/>
<keyword evidence="2" id="KW-0472">Membrane</keyword>
<name>A0A4P7IB19_9ACTN</name>
<keyword evidence="2" id="KW-1133">Transmembrane helix</keyword>